<dbReference type="Proteomes" id="UP000193136">
    <property type="component" value="Unassembled WGS sequence"/>
</dbReference>
<evidence type="ECO:0000259" key="13">
    <source>
        <dbReference type="PROSITE" id="PS50110"/>
    </source>
</evidence>
<dbReference type="InterPro" id="IPR025662">
    <property type="entry name" value="Sigma_54_int_dom_ATP-bd_1"/>
</dbReference>
<keyword evidence="3 11" id="KW-0597">Phosphoprotein</keyword>
<dbReference type="SUPFAM" id="SSF52172">
    <property type="entry name" value="CheY-like"/>
    <property type="match status" value="1"/>
</dbReference>
<dbReference type="Pfam" id="PF00072">
    <property type="entry name" value="Response_reg"/>
    <property type="match status" value="1"/>
</dbReference>
<dbReference type="Pfam" id="PF02954">
    <property type="entry name" value="HTH_8"/>
    <property type="match status" value="1"/>
</dbReference>
<protein>
    <recommendedName>
        <fullName evidence="16">Two component, sigma54 specific, transcriptional regulator, Fis family</fullName>
    </recommendedName>
</protein>
<dbReference type="PRINTS" id="PR01590">
    <property type="entry name" value="HTHFIS"/>
</dbReference>
<dbReference type="Gene3D" id="1.10.10.60">
    <property type="entry name" value="Homeodomain-like"/>
    <property type="match status" value="1"/>
</dbReference>
<dbReference type="SMART" id="SM00382">
    <property type="entry name" value="AAA"/>
    <property type="match status" value="1"/>
</dbReference>
<dbReference type="SMART" id="SM00448">
    <property type="entry name" value="REC"/>
    <property type="match status" value="1"/>
</dbReference>
<dbReference type="FunFam" id="3.40.50.2300:FF:000018">
    <property type="entry name" value="DNA-binding transcriptional regulator NtrC"/>
    <property type="match status" value="1"/>
</dbReference>
<keyword evidence="5" id="KW-0067">ATP-binding</keyword>
<comment type="subcellular location">
    <subcellularLocation>
        <location evidence="1">Cytoplasm</location>
    </subcellularLocation>
</comment>
<dbReference type="PROSITE" id="PS50045">
    <property type="entry name" value="SIGMA54_INTERACT_4"/>
    <property type="match status" value="1"/>
</dbReference>
<evidence type="ECO:0000259" key="12">
    <source>
        <dbReference type="PROSITE" id="PS50045"/>
    </source>
</evidence>
<organism evidence="14 15">
    <name type="scientific">Geothermobacter hydrogeniphilus</name>
    <dbReference type="NCBI Taxonomy" id="1969733"/>
    <lineage>
        <taxon>Bacteria</taxon>
        <taxon>Pseudomonadati</taxon>
        <taxon>Thermodesulfobacteriota</taxon>
        <taxon>Desulfuromonadia</taxon>
        <taxon>Desulfuromonadales</taxon>
        <taxon>Geothermobacteraceae</taxon>
        <taxon>Geothermobacter</taxon>
    </lineage>
</organism>
<keyword evidence="9" id="KW-0010">Activator</keyword>
<evidence type="ECO:0000313" key="14">
    <source>
        <dbReference type="EMBL" id="ORJ52825.1"/>
    </source>
</evidence>
<keyword evidence="4" id="KW-0547">Nucleotide-binding</keyword>
<dbReference type="EMBL" id="NAAD01000046">
    <property type="protein sequence ID" value="ORJ52825.1"/>
    <property type="molecule type" value="Genomic_DNA"/>
</dbReference>
<evidence type="ECO:0000256" key="1">
    <source>
        <dbReference type="ARBA" id="ARBA00004496"/>
    </source>
</evidence>
<evidence type="ECO:0000256" key="6">
    <source>
        <dbReference type="ARBA" id="ARBA00023012"/>
    </source>
</evidence>
<dbReference type="GO" id="GO:0005524">
    <property type="term" value="F:ATP binding"/>
    <property type="evidence" value="ECO:0007669"/>
    <property type="project" value="UniProtKB-KW"/>
</dbReference>
<dbReference type="InterPro" id="IPR011006">
    <property type="entry name" value="CheY-like_superfamily"/>
</dbReference>
<dbReference type="InterPro" id="IPR058031">
    <property type="entry name" value="AAA_lid_NorR"/>
</dbReference>
<keyword evidence="2" id="KW-0963">Cytoplasm</keyword>
<evidence type="ECO:0000256" key="9">
    <source>
        <dbReference type="ARBA" id="ARBA00023159"/>
    </source>
</evidence>
<dbReference type="Gene3D" id="3.40.50.300">
    <property type="entry name" value="P-loop containing nucleotide triphosphate hydrolases"/>
    <property type="match status" value="1"/>
</dbReference>
<dbReference type="Gene3D" id="1.10.8.60">
    <property type="match status" value="1"/>
</dbReference>
<dbReference type="InterPro" id="IPR025943">
    <property type="entry name" value="Sigma_54_int_dom_ATP-bd_2"/>
</dbReference>
<name>A0A1X0XIV3_9BACT</name>
<evidence type="ECO:0000256" key="5">
    <source>
        <dbReference type="ARBA" id="ARBA00022840"/>
    </source>
</evidence>
<dbReference type="Pfam" id="PF00158">
    <property type="entry name" value="Sigma54_activat"/>
    <property type="match status" value="1"/>
</dbReference>
<dbReference type="PROSITE" id="PS00675">
    <property type="entry name" value="SIGMA54_INTERACT_1"/>
    <property type="match status" value="1"/>
</dbReference>
<dbReference type="FunFam" id="3.40.50.300:FF:000006">
    <property type="entry name" value="DNA-binding transcriptional regulator NtrC"/>
    <property type="match status" value="1"/>
</dbReference>
<gene>
    <name evidence="14" type="ORF">B5V00_16640</name>
</gene>
<dbReference type="InterPro" id="IPR003593">
    <property type="entry name" value="AAA+_ATPase"/>
</dbReference>
<dbReference type="PANTHER" id="PTHR32071:SF113">
    <property type="entry name" value="ALGINATE BIOSYNTHESIS TRANSCRIPTIONAL REGULATORY PROTEIN ALGB"/>
    <property type="match status" value="1"/>
</dbReference>
<dbReference type="InterPro" id="IPR002197">
    <property type="entry name" value="HTH_Fis"/>
</dbReference>
<dbReference type="FunFam" id="1.10.8.60:FF:000014">
    <property type="entry name" value="DNA-binding transcriptional regulator NtrC"/>
    <property type="match status" value="1"/>
</dbReference>
<dbReference type="InterPro" id="IPR025944">
    <property type="entry name" value="Sigma_54_int_dom_CS"/>
</dbReference>
<keyword evidence="7" id="KW-0805">Transcription regulation</keyword>
<feature type="modified residue" description="4-aspartylphosphate" evidence="11">
    <location>
        <position position="53"/>
    </location>
</feature>
<evidence type="ECO:0000256" key="2">
    <source>
        <dbReference type="ARBA" id="ARBA00022490"/>
    </source>
</evidence>
<evidence type="ECO:0000256" key="3">
    <source>
        <dbReference type="ARBA" id="ARBA00022553"/>
    </source>
</evidence>
<dbReference type="InterPro" id="IPR002078">
    <property type="entry name" value="Sigma_54_int"/>
</dbReference>
<dbReference type="SUPFAM" id="SSF52540">
    <property type="entry name" value="P-loop containing nucleoside triphosphate hydrolases"/>
    <property type="match status" value="1"/>
</dbReference>
<dbReference type="GO" id="GO:0006355">
    <property type="term" value="P:regulation of DNA-templated transcription"/>
    <property type="evidence" value="ECO:0007669"/>
    <property type="project" value="InterPro"/>
</dbReference>
<sequence>MIRHILVIDDEPGMRSMLRMVLERAGYQVSDAETGPEGLELLERESFSLILCDIRMPEMDGMAFLKELQRRRVAATVIMMSAYGSLDTAVECLKQGAYDYISKPFKPDEIILTLRKAEERMRLLRENRLLKKELARNETLDDLVYRSSVMANLAEQVAQVAVARSPVLVTGETGTGKELIARALHFSSQRKDGPFLAVNCSAIAPSLLESELFGHARGAFTGADKARDGLFIAASGGTLFLDEIGELPLELQPKLLRVLQEEEVRRVGETRPRRIDTRVVVATARNLQDEVDAGRFRSDLFFRLAVIELTLPPLRERCEDIPLLAEHFVRTIAHRERRPVPKLHPEVMARLQAYHWPGNVRELENFIEKTMIFCRGDEISIEALPWEMRRRNRQASRDLSLKRAVRRLEREYIHKALAETDGNRTKAAKLLEISLRSLMYKIKEYQEEG</sequence>
<dbReference type="SUPFAM" id="SSF46689">
    <property type="entry name" value="Homeodomain-like"/>
    <property type="match status" value="1"/>
</dbReference>
<evidence type="ECO:0000256" key="4">
    <source>
        <dbReference type="ARBA" id="ARBA00022741"/>
    </source>
</evidence>
<dbReference type="Gene3D" id="3.40.50.2300">
    <property type="match status" value="1"/>
</dbReference>
<comment type="caution">
    <text evidence="14">The sequence shown here is derived from an EMBL/GenBank/DDBJ whole genome shotgun (WGS) entry which is preliminary data.</text>
</comment>
<dbReference type="PROSITE" id="PS00676">
    <property type="entry name" value="SIGMA54_INTERACT_2"/>
    <property type="match status" value="1"/>
</dbReference>
<keyword evidence="15" id="KW-1185">Reference proteome</keyword>
<evidence type="ECO:0000256" key="8">
    <source>
        <dbReference type="ARBA" id="ARBA00023125"/>
    </source>
</evidence>
<evidence type="ECO:0000313" key="15">
    <source>
        <dbReference type="Proteomes" id="UP000193136"/>
    </source>
</evidence>
<dbReference type="PROSITE" id="PS00688">
    <property type="entry name" value="SIGMA54_INTERACT_3"/>
    <property type="match status" value="1"/>
</dbReference>
<feature type="domain" description="Response regulatory" evidence="13">
    <location>
        <begin position="4"/>
        <end position="118"/>
    </location>
</feature>
<dbReference type="GO" id="GO:0043565">
    <property type="term" value="F:sequence-specific DNA binding"/>
    <property type="evidence" value="ECO:0007669"/>
    <property type="project" value="InterPro"/>
</dbReference>
<dbReference type="GO" id="GO:0000160">
    <property type="term" value="P:phosphorelay signal transduction system"/>
    <property type="evidence" value="ECO:0007669"/>
    <property type="project" value="UniProtKB-KW"/>
</dbReference>
<evidence type="ECO:0000256" key="11">
    <source>
        <dbReference type="PROSITE-ProRule" id="PRU00169"/>
    </source>
</evidence>
<dbReference type="Pfam" id="PF25601">
    <property type="entry name" value="AAA_lid_14"/>
    <property type="match status" value="1"/>
</dbReference>
<keyword evidence="6" id="KW-0902">Two-component regulatory system</keyword>
<feature type="domain" description="Sigma-54 factor interaction" evidence="12">
    <location>
        <begin position="143"/>
        <end position="372"/>
    </location>
</feature>
<dbReference type="CDD" id="cd00009">
    <property type="entry name" value="AAA"/>
    <property type="match status" value="1"/>
</dbReference>
<evidence type="ECO:0000256" key="10">
    <source>
        <dbReference type="ARBA" id="ARBA00023163"/>
    </source>
</evidence>
<dbReference type="GO" id="GO:0005737">
    <property type="term" value="C:cytoplasm"/>
    <property type="evidence" value="ECO:0007669"/>
    <property type="project" value="UniProtKB-SubCell"/>
</dbReference>
<dbReference type="PANTHER" id="PTHR32071">
    <property type="entry name" value="TRANSCRIPTIONAL REGULATORY PROTEIN"/>
    <property type="match status" value="1"/>
</dbReference>
<dbReference type="InterPro" id="IPR027417">
    <property type="entry name" value="P-loop_NTPase"/>
</dbReference>
<reference evidence="14 15" key="1">
    <citation type="submission" date="2017-03" db="EMBL/GenBank/DDBJ databases">
        <title>Genome sequence of Geothermobacter sp. EPR-M, Deep-Sea Iron Reducer.</title>
        <authorList>
            <person name="Tully B."/>
            <person name="Savalia P."/>
            <person name="Abuyen K."/>
            <person name="Baughan C."/>
            <person name="Romero E."/>
            <person name="Ronkowski C."/>
            <person name="Torres B."/>
            <person name="Tremblay J."/>
            <person name="Trujillo A."/>
            <person name="Tyler M."/>
            <person name="Perez-Rodriguez I."/>
            <person name="Amend J."/>
        </authorList>
    </citation>
    <scope>NUCLEOTIDE SEQUENCE [LARGE SCALE GENOMIC DNA]</scope>
    <source>
        <strain evidence="14 15">EPR-M</strain>
    </source>
</reference>
<dbReference type="InterPro" id="IPR009057">
    <property type="entry name" value="Homeodomain-like_sf"/>
</dbReference>
<proteinExistence type="predicted"/>
<dbReference type="STRING" id="1969733.B5V00_16640"/>
<dbReference type="PROSITE" id="PS50110">
    <property type="entry name" value="RESPONSE_REGULATORY"/>
    <property type="match status" value="1"/>
</dbReference>
<evidence type="ECO:0008006" key="16">
    <source>
        <dbReference type="Google" id="ProtNLM"/>
    </source>
</evidence>
<dbReference type="AlphaFoldDB" id="A0A1X0XIV3"/>
<keyword evidence="10" id="KW-0804">Transcription</keyword>
<evidence type="ECO:0000256" key="7">
    <source>
        <dbReference type="ARBA" id="ARBA00023015"/>
    </source>
</evidence>
<accession>A0A1X0XIV3</accession>
<keyword evidence="8" id="KW-0238">DNA-binding</keyword>
<dbReference type="InterPro" id="IPR001789">
    <property type="entry name" value="Sig_transdc_resp-reg_receiver"/>
</dbReference>